<dbReference type="InterPro" id="IPR042465">
    <property type="entry name" value="XXLT1"/>
</dbReference>
<evidence type="ECO:0000313" key="2">
    <source>
        <dbReference type="EMBL" id="CAL7942203.1"/>
    </source>
</evidence>
<feature type="transmembrane region" description="Helical" evidence="1">
    <location>
        <begin position="6"/>
        <end position="24"/>
    </location>
</feature>
<dbReference type="PANTHER" id="PTHR46612:SF1">
    <property type="entry name" value="XYLOSIDE XYLOSYLTRANSFERASE 1"/>
    <property type="match status" value="1"/>
</dbReference>
<name>A0ABP1NQ81_XYLVO</name>
<keyword evidence="1" id="KW-0472">Membrane</keyword>
<organism evidence="2 3">
    <name type="scientific">Xylocopa violacea</name>
    <name type="common">Violet carpenter bee</name>
    <name type="synonym">Apis violacea</name>
    <dbReference type="NCBI Taxonomy" id="135666"/>
    <lineage>
        <taxon>Eukaryota</taxon>
        <taxon>Metazoa</taxon>
        <taxon>Ecdysozoa</taxon>
        <taxon>Arthropoda</taxon>
        <taxon>Hexapoda</taxon>
        <taxon>Insecta</taxon>
        <taxon>Pterygota</taxon>
        <taxon>Neoptera</taxon>
        <taxon>Endopterygota</taxon>
        <taxon>Hymenoptera</taxon>
        <taxon>Apocrita</taxon>
        <taxon>Aculeata</taxon>
        <taxon>Apoidea</taxon>
        <taxon>Anthophila</taxon>
        <taxon>Apidae</taxon>
        <taxon>Xylocopa</taxon>
        <taxon>Xylocopa</taxon>
    </lineage>
</organism>
<dbReference type="EMBL" id="CAXAJV020001292">
    <property type="protein sequence ID" value="CAL7942203.1"/>
    <property type="molecule type" value="Genomic_DNA"/>
</dbReference>
<accession>A0ABP1NQ81</accession>
<sequence length="180" mass="20613">MLLLRRVLINLTFLAVILVLFYCYQTSNGVRWTLHAEHENVSTTESNDPTEDTTTAALLLQNEKIYYNVWCIFTKVASNSPMRRKFEIFAESLLRLSSVDIAFHVITDNDSKDVAEKVLINILSSTGKFMKIQYYNVHELALQLEDIVSIMSPHFSSKPGYLLLGRFILFIFGFASHSSH</sequence>
<keyword evidence="3" id="KW-1185">Reference proteome</keyword>
<gene>
    <name evidence="2" type="ORF">XYLVIOL_LOCUS5437</name>
</gene>
<keyword evidence="1" id="KW-1133">Transmembrane helix</keyword>
<keyword evidence="1" id="KW-0812">Transmembrane</keyword>
<dbReference type="PANTHER" id="PTHR46612">
    <property type="entry name" value="XYLOSIDE XYLOSYLTRANSFERASE 1"/>
    <property type="match status" value="1"/>
</dbReference>
<reference evidence="2 3" key="1">
    <citation type="submission" date="2024-08" db="EMBL/GenBank/DDBJ databases">
        <authorList>
            <person name="Will J Nash"/>
            <person name="Angela Man"/>
            <person name="Seanna McTaggart"/>
            <person name="Kendall Baker"/>
            <person name="Tom Barker"/>
            <person name="Leah Catchpole"/>
            <person name="Alex Durrant"/>
            <person name="Karim Gharbi"/>
            <person name="Naomi Irish"/>
            <person name="Gemy Kaithakottil"/>
            <person name="Debby Ku"/>
            <person name="Aaliyah Providence"/>
            <person name="Felix Shaw"/>
            <person name="David Swarbreck"/>
            <person name="Chris Watkins"/>
            <person name="Ann M. McCartney"/>
            <person name="Giulio Formenti"/>
            <person name="Alice Mouton"/>
            <person name="Noel Vella"/>
            <person name="Bjorn M von Reumont"/>
            <person name="Adriana Vella"/>
            <person name="Wilfried Haerty"/>
        </authorList>
    </citation>
    <scope>NUCLEOTIDE SEQUENCE [LARGE SCALE GENOMIC DNA]</scope>
</reference>
<comment type="caution">
    <text evidence="2">The sequence shown here is derived from an EMBL/GenBank/DDBJ whole genome shotgun (WGS) entry which is preliminary data.</text>
</comment>
<evidence type="ECO:0000313" key="3">
    <source>
        <dbReference type="Proteomes" id="UP001642520"/>
    </source>
</evidence>
<protein>
    <submittedName>
        <fullName evidence="2">Uncharacterized protein</fullName>
    </submittedName>
</protein>
<dbReference type="Proteomes" id="UP001642520">
    <property type="component" value="Unassembled WGS sequence"/>
</dbReference>
<proteinExistence type="predicted"/>
<evidence type="ECO:0000256" key="1">
    <source>
        <dbReference type="SAM" id="Phobius"/>
    </source>
</evidence>